<dbReference type="GO" id="GO:0004746">
    <property type="term" value="F:riboflavin synthase activity"/>
    <property type="evidence" value="ECO:0007669"/>
    <property type="project" value="UniProtKB-UniRule"/>
</dbReference>
<dbReference type="STRING" id="224013.ACX27_17435"/>
<dbReference type="SUPFAM" id="SSF63380">
    <property type="entry name" value="Riboflavin synthase domain-like"/>
    <property type="match status" value="2"/>
</dbReference>
<dbReference type="InterPro" id="IPR017938">
    <property type="entry name" value="Riboflavin_synthase-like_b-brl"/>
</dbReference>
<feature type="repeat" description="Lumazine-binding" evidence="10">
    <location>
        <begin position="1"/>
        <end position="98"/>
    </location>
</feature>
<accession>A0A0M4T5G3</accession>
<dbReference type="EMBL" id="CP012036">
    <property type="protein sequence ID" value="ALF54216.1"/>
    <property type="molecule type" value="Genomic_DNA"/>
</dbReference>
<dbReference type="AlphaFoldDB" id="A0A0M4T5G3"/>
<keyword evidence="8" id="KW-0677">Repeat</keyword>
<comment type="catalytic activity">
    <reaction evidence="1">
        <text>2 6,7-dimethyl-8-(1-D-ribityl)lumazine + H(+) = 5-amino-6-(D-ribitylamino)uracil + riboflavin</text>
        <dbReference type="Rhea" id="RHEA:20772"/>
        <dbReference type="ChEBI" id="CHEBI:15378"/>
        <dbReference type="ChEBI" id="CHEBI:15934"/>
        <dbReference type="ChEBI" id="CHEBI:57986"/>
        <dbReference type="ChEBI" id="CHEBI:58201"/>
        <dbReference type="EC" id="2.5.1.9"/>
    </reaction>
</comment>
<dbReference type="PROSITE" id="PS51177">
    <property type="entry name" value="LUMAZINE_BIND"/>
    <property type="match status" value="2"/>
</dbReference>
<protein>
    <recommendedName>
        <fullName evidence="5 9">Riboflavin synthase</fullName>
        <ecNumber evidence="4 9">2.5.1.9</ecNumber>
    </recommendedName>
</protein>
<name>A0A0M4T5G3_9NOSO</name>
<keyword evidence="6" id="KW-0686">Riboflavin biosynthesis</keyword>
<dbReference type="PATRIC" id="fig|224013.5.peg.4175"/>
<feature type="domain" description="Lumazine-binding" evidence="11">
    <location>
        <begin position="99"/>
        <end position="197"/>
    </location>
</feature>
<dbReference type="EC" id="2.5.1.9" evidence="4 9"/>
<evidence type="ECO:0000256" key="9">
    <source>
        <dbReference type="NCBIfam" id="TIGR00187"/>
    </source>
</evidence>
<evidence type="ECO:0000259" key="11">
    <source>
        <dbReference type="PROSITE" id="PS51177"/>
    </source>
</evidence>
<feature type="repeat" description="Lumazine-binding" evidence="10">
    <location>
        <begin position="99"/>
        <end position="197"/>
    </location>
</feature>
<evidence type="ECO:0000313" key="12">
    <source>
        <dbReference type="EMBL" id="ALF54216.1"/>
    </source>
</evidence>
<dbReference type="InterPro" id="IPR023366">
    <property type="entry name" value="ATP_synth_asu-like_sf"/>
</dbReference>
<reference evidence="12 13" key="2">
    <citation type="journal article" date="2016" name="Genome Announc.">
        <title>Draft Genome Sequence of the N2-Fixing Cyanobacterium Nostoc piscinale CENA21, Isolated from the Brazilian Amazon Floodplain.</title>
        <authorList>
            <person name="Leao T."/>
            <person name="Guimaraes P.I."/>
            <person name="de Melo A.G."/>
            <person name="Ramos R.T."/>
            <person name="Leao P.N."/>
            <person name="Silva A."/>
            <person name="Fiore M.F."/>
            <person name="Schneider M.P."/>
        </authorList>
    </citation>
    <scope>NUCLEOTIDE SEQUENCE [LARGE SCALE GENOMIC DNA]</scope>
    <source>
        <strain evidence="12 13">CENA21</strain>
    </source>
</reference>
<dbReference type="KEGG" id="npz:ACX27_17435"/>
<keyword evidence="13" id="KW-1185">Reference proteome</keyword>
<organism evidence="12 13">
    <name type="scientific">Nostoc piscinale CENA21</name>
    <dbReference type="NCBI Taxonomy" id="224013"/>
    <lineage>
        <taxon>Bacteria</taxon>
        <taxon>Bacillati</taxon>
        <taxon>Cyanobacteriota</taxon>
        <taxon>Cyanophyceae</taxon>
        <taxon>Nostocales</taxon>
        <taxon>Nostocaceae</taxon>
        <taxon>Nostoc</taxon>
    </lineage>
</organism>
<reference evidence="13" key="1">
    <citation type="submission" date="2015-07" db="EMBL/GenBank/DDBJ databases">
        <title>Genome Of Nitrogen-Fixing Cyanobacterium Nostoc piscinale CENA21 From Solimoes/Amazon River Floodplain Sediments And Comparative Genomics To Uncover Biosynthetic Natural Products Potential.</title>
        <authorList>
            <person name="Leao T.F."/>
            <person name="Leao P.N."/>
            <person name="Guimaraes P.I."/>
            <person name="de Melo A.G.C."/>
            <person name="Ramos R.T.J."/>
            <person name="Silva A."/>
            <person name="Fiore M.F."/>
            <person name="Schneider M.P.C."/>
        </authorList>
    </citation>
    <scope>NUCLEOTIDE SEQUENCE [LARGE SCALE GENOMIC DNA]</scope>
    <source>
        <strain evidence="13">CENA21</strain>
    </source>
</reference>
<dbReference type="CDD" id="cd00402">
    <property type="entry name" value="Riboflavin_synthase_like"/>
    <property type="match status" value="1"/>
</dbReference>
<proteinExistence type="predicted"/>
<dbReference type="PIRSF" id="PIRSF000498">
    <property type="entry name" value="Riboflavin_syn_A"/>
    <property type="match status" value="1"/>
</dbReference>
<evidence type="ECO:0000256" key="10">
    <source>
        <dbReference type="PROSITE-ProRule" id="PRU00524"/>
    </source>
</evidence>
<comment type="function">
    <text evidence="2">Catalyzes the dismutation of two molecules of 6,7-dimethyl-8-ribityllumazine, resulting in the formation of riboflavin and 5-amino-6-(D-ribitylamino)uracil.</text>
</comment>
<feature type="domain" description="Lumazine-binding" evidence="11">
    <location>
        <begin position="1"/>
        <end position="98"/>
    </location>
</feature>
<evidence type="ECO:0000256" key="1">
    <source>
        <dbReference type="ARBA" id="ARBA00000968"/>
    </source>
</evidence>
<dbReference type="RefSeq" id="WP_062294733.1">
    <property type="nucleotide sequence ID" value="NZ_CP012036.1"/>
</dbReference>
<dbReference type="PANTHER" id="PTHR21098:SF12">
    <property type="entry name" value="RIBOFLAVIN SYNTHASE"/>
    <property type="match status" value="1"/>
</dbReference>
<evidence type="ECO:0000256" key="3">
    <source>
        <dbReference type="ARBA" id="ARBA00004887"/>
    </source>
</evidence>
<dbReference type="InterPro" id="IPR026017">
    <property type="entry name" value="Lumazine-bd_dom"/>
</dbReference>
<keyword evidence="7" id="KW-0808">Transferase</keyword>
<dbReference type="OrthoDB" id="9788537at2"/>
<dbReference type="Pfam" id="PF00677">
    <property type="entry name" value="Lum_binding"/>
    <property type="match status" value="2"/>
</dbReference>
<evidence type="ECO:0000256" key="8">
    <source>
        <dbReference type="ARBA" id="ARBA00022737"/>
    </source>
</evidence>
<gene>
    <name evidence="12" type="ORF">ACX27_17435</name>
</gene>
<evidence type="ECO:0000256" key="6">
    <source>
        <dbReference type="ARBA" id="ARBA00022619"/>
    </source>
</evidence>
<dbReference type="PANTHER" id="PTHR21098">
    <property type="entry name" value="RIBOFLAVIN SYNTHASE ALPHA CHAIN"/>
    <property type="match status" value="1"/>
</dbReference>
<evidence type="ECO:0000256" key="4">
    <source>
        <dbReference type="ARBA" id="ARBA00012827"/>
    </source>
</evidence>
<evidence type="ECO:0000256" key="5">
    <source>
        <dbReference type="ARBA" id="ARBA00013950"/>
    </source>
</evidence>
<dbReference type="GO" id="GO:0009231">
    <property type="term" value="P:riboflavin biosynthetic process"/>
    <property type="evidence" value="ECO:0007669"/>
    <property type="project" value="UniProtKB-KW"/>
</dbReference>
<dbReference type="Proteomes" id="UP000062645">
    <property type="component" value="Chromosome"/>
</dbReference>
<dbReference type="NCBIfam" id="NF006767">
    <property type="entry name" value="PRK09289.1"/>
    <property type="match status" value="1"/>
</dbReference>
<evidence type="ECO:0000256" key="7">
    <source>
        <dbReference type="ARBA" id="ARBA00022679"/>
    </source>
</evidence>
<dbReference type="InterPro" id="IPR001783">
    <property type="entry name" value="Lumazine-bd"/>
</dbReference>
<sequence>MFTGLVQSLGTIKPLGGDSWQITCVSQSSNVIMQDLAYGDSVAVDGVCLTVEEILKDGFIATASPETLRRTTLGLEEIKQRYVNLEASLRVGSKVGGHFVMGHVDGVGRLLTAQQTATSWEMTFTAPEAIARYIVPKGSIAINGISLTVAAYEPELSQFTVAVIPLTYADTNLRYLVPASWVNLEGDILGKYVEKLLYPGKKQSTSSDETGLNEITPTFLAEHGYL</sequence>
<evidence type="ECO:0000313" key="13">
    <source>
        <dbReference type="Proteomes" id="UP000062645"/>
    </source>
</evidence>
<comment type="pathway">
    <text evidence="3">Cofactor biosynthesis; riboflavin biosynthesis; riboflavin from 2-hydroxy-3-oxobutyl phosphate and 5-amino-6-(D-ribitylamino)uracil: step 2/2.</text>
</comment>
<evidence type="ECO:0000256" key="2">
    <source>
        <dbReference type="ARBA" id="ARBA00002803"/>
    </source>
</evidence>
<dbReference type="Gene3D" id="2.40.30.20">
    <property type="match status" value="2"/>
</dbReference>
<dbReference type="NCBIfam" id="TIGR00187">
    <property type="entry name" value="ribE"/>
    <property type="match status" value="1"/>
</dbReference>